<feature type="compositionally biased region" description="Low complexity" evidence="1">
    <location>
        <begin position="162"/>
        <end position="175"/>
    </location>
</feature>
<organism evidence="3 4">
    <name type="scientific">Stephania japonica</name>
    <dbReference type="NCBI Taxonomy" id="461633"/>
    <lineage>
        <taxon>Eukaryota</taxon>
        <taxon>Viridiplantae</taxon>
        <taxon>Streptophyta</taxon>
        <taxon>Embryophyta</taxon>
        <taxon>Tracheophyta</taxon>
        <taxon>Spermatophyta</taxon>
        <taxon>Magnoliopsida</taxon>
        <taxon>Ranunculales</taxon>
        <taxon>Menispermaceae</taxon>
        <taxon>Menispermoideae</taxon>
        <taxon>Cissampelideae</taxon>
        <taxon>Stephania</taxon>
    </lineage>
</organism>
<dbReference type="Gene3D" id="1.10.287.110">
    <property type="entry name" value="DnaJ domain"/>
    <property type="match status" value="1"/>
</dbReference>
<dbReference type="Proteomes" id="UP001417504">
    <property type="component" value="Unassembled WGS sequence"/>
</dbReference>
<name>A0AAP0PDP9_9MAGN</name>
<feature type="compositionally biased region" description="Basic and acidic residues" evidence="1">
    <location>
        <begin position="798"/>
        <end position="807"/>
    </location>
</feature>
<dbReference type="PROSITE" id="PS50076">
    <property type="entry name" value="DNAJ_2"/>
    <property type="match status" value="1"/>
</dbReference>
<feature type="region of interest" description="Disordered" evidence="1">
    <location>
        <begin position="259"/>
        <end position="411"/>
    </location>
</feature>
<proteinExistence type="predicted"/>
<dbReference type="Pfam" id="PF00226">
    <property type="entry name" value="DnaJ"/>
    <property type="match status" value="1"/>
</dbReference>
<gene>
    <name evidence="3" type="ORF">Sjap_007615</name>
</gene>
<reference evidence="3 4" key="1">
    <citation type="submission" date="2024-01" db="EMBL/GenBank/DDBJ databases">
        <title>Genome assemblies of Stephania.</title>
        <authorList>
            <person name="Yang L."/>
        </authorList>
    </citation>
    <scope>NUCLEOTIDE SEQUENCE [LARGE SCALE GENOMIC DNA]</scope>
    <source>
        <strain evidence="3">QJT</strain>
        <tissue evidence="3">Leaf</tissue>
    </source>
</reference>
<comment type="caution">
    <text evidence="3">The sequence shown here is derived from an EMBL/GenBank/DDBJ whole genome shotgun (WGS) entry which is preliminary data.</text>
</comment>
<evidence type="ECO:0000259" key="2">
    <source>
        <dbReference type="PROSITE" id="PS50076"/>
    </source>
</evidence>
<protein>
    <recommendedName>
        <fullName evidence="2">J domain-containing protein</fullName>
    </recommendedName>
</protein>
<feature type="compositionally biased region" description="Basic and acidic residues" evidence="1">
    <location>
        <begin position="391"/>
        <end position="400"/>
    </location>
</feature>
<dbReference type="Pfam" id="PF11926">
    <property type="entry name" value="DUF3444"/>
    <property type="match status" value="2"/>
</dbReference>
<evidence type="ECO:0000313" key="3">
    <source>
        <dbReference type="EMBL" id="KAK9137021.1"/>
    </source>
</evidence>
<feature type="compositionally biased region" description="Polar residues" evidence="1">
    <location>
        <begin position="757"/>
        <end position="769"/>
    </location>
</feature>
<feature type="region of interest" description="Disordered" evidence="1">
    <location>
        <begin position="160"/>
        <end position="192"/>
    </location>
</feature>
<dbReference type="PANTHER" id="PTHR45089:SF24">
    <property type="entry name" value="DNAJ HEAT SHOCK N-TERMINAL DOMAIN-CONTAINING PROTEIN"/>
    <property type="match status" value="1"/>
</dbReference>
<keyword evidence="4" id="KW-1185">Reference proteome</keyword>
<dbReference type="CDD" id="cd06257">
    <property type="entry name" value="DnaJ"/>
    <property type="match status" value="1"/>
</dbReference>
<evidence type="ECO:0000313" key="4">
    <source>
        <dbReference type="Proteomes" id="UP001417504"/>
    </source>
</evidence>
<dbReference type="SMART" id="SM00271">
    <property type="entry name" value="DnaJ"/>
    <property type="match status" value="1"/>
</dbReference>
<feature type="compositionally biased region" description="Polar residues" evidence="1">
    <location>
        <begin position="264"/>
        <end position="277"/>
    </location>
</feature>
<accession>A0AAP0PDP9</accession>
<dbReference type="AlphaFoldDB" id="A0AAP0PDP9"/>
<feature type="region of interest" description="Disordered" evidence="1">
    <location>
        <begin position="740"/>
        <end position="820"/>
    </location>
</feature>
<dbReference type="InterPro" id="IPR001623">
    <property type="entry name" value="DnaJ_domain"/>
</dbReference>
<sequence length="1059" mass="120015">MMDCNKEEANRAKVLAEKKMLGKDFLGARKVAIRAQQLYPDLDNISQMLSVCDVHCSAEKKVLGVEMNWYAILQIEQTADEALIKKQYRKLALLLHPDKNKFAGAEAAFKLIGEAQRVLSDPSKRSVFDMKYRAFARTAVSRPPQQPSRNAYVAPQFTTMNPHQRQQQQQQHQQQPQPPLQPQQQKEPMHPNGRQTFWTVCPFCNIRYQYYNDVMNRALRCQSCFKTFFAYDLDGQSVPPSSTQSQFSQEKVVFNRGGRENAPQAKTGNSSSSTGFQGNAKVTEPSKKPDGVSVGSKTNRDGGVRASWANGKDRNEGKSTKSRKRGRNEEESSESVDTEDSSESEDYENLDEVGPSARQDAGVNGERSTRRSSRRKQQVSYNENMSDDEDFVRPPKRQKDSGLSGVGEDLKRVPVNEETCGTNSFDGDNIPTVSIDEKEGRKRKGTICPEEKIPNIKETIEKHKQKGKEAVVDDGSEASEVSKSVSTESVPKVFEVPDPDFYVFDDDRKEDCFQPEQIWAIYDTIDGMPRFYALIKKVFSSSKFKVRIMWLEADPQRPVEIDWHEKELPIACGRYKYGTSLITEDHGMFSHLTPLKVVPKAKFYEIYPVKGEIWAIFKNWHINWSCNPDDHRNYEFEYVEVLSDYSDKASISVEYLVKIKGFVSLFRRKKEKGSFQIPPTELLRFSHRITFYRTTGSEREDIPEGYFELDPASLPEDFINCGDAEDLKDNVEIINGKIKDSCHESSDNGKPGFPDKCTNSCDINSSKNNAKSRRGSLRKSAGIRIADGQEEESATDNKGCDRPEPMRSTRRSASAQTHAACVTEDLSPPQTYKIPDPVFNDFEADRSPHRFKIDQVWALFSDLDRLPKCYAVISKIVKAPKLVLHITRLEFCPLPKTTTIQWFAKDMPVSCGKFRTASSMEVFNGAGSFSHIVTATSAGKKYEIYPGKGEVWALYKNFDSEWTCSDLKSCEYEMVEVLEVNDTGVKVLVLALVDSYETIFRPKKQGRSVVTEVIPRIDLLRFSHRVPAFRLGDALDGSLKGCWELDPKAIPASTFRPSR</sequence>
<feature type="compositionally biased region" description="Acidic residues" evidence="1">
    <location>
        <begin position="331"/>
        <end position="351"/>
    </location>
</feature>
<feature type="domain" description="J" evidence="2">
    <location>
        <begin position="68"/>
        <end position="132"/>
    </location>
</feature>
<dbReference type="PRINTS" id="PR00625">
    <property type="entry name" value="JDOMAIN"/>
</dbReference>
<dbReference type="InterPro" id="IPR036869">
    <property type="entry name" value="J_dom_sf"/>
</dbReference>
<dbReference type="EMBL" id="JBBNAE010000003">
    <property type="protein sequence ID" value="KAK9137021.1"/>
    <property type="molecule type" value="Genomic_DNA"/>
</dbReference>
<evidence type="ECO:0000256" key="1">
    <source>
        <dbReference type="SAM" id="MobiDB-lite"/>
    </source>
</evidence>
<dbReference type="PANTHER" id="PTHR45089">
    <property type="entry name" value="DNAJ HEAT SHOCK AMINO-TERMINAL DOMAIN PROTEIN-RELATED"/>
    <property type="match status" value="1"/>
</dbReference>
<dbReference type="InterPro" id="IPR024593">
    <property type="entry name" value="DUF3444"/>
</dbReference>
<dbReference type="SUPFAM" id="SSF46565">
    <property type="entry name" value="Chaperone J-domain"/>
    <property type="match status" value="1"/>
</dbReference>